<dbReference type="SUPFAM" id="SSF53448">
    <property type="entry name" value="Nucleotide-diphospho-sugar transferases"/>
    <property type="match status" value="1"/>
</dbReference>
<dbReference type="Gene3D" id="3.90.550.10">
    <property type="entry name" value="Spore Coat Polysaccharide Biosynthesis Protein SpsA, Chain A"/>
    <property type="match status" value="1"/>
</dbReference>
<accession>A0ABV6XDS0</accession>
<dbReference type="RefSeq" id="WP_380559969.1">
    <property type="nucleotide sequence ID" value="NZ_JBHEZY010000029.1"/>
</dbReference>
<reference evidence="1 2" key="1">
    <citation type="submission" date="2024-09" db="EMBL/GenBank/DDBJ databases">
        <authorList>
            <person name="Lee S.D."/>
        </authorList>
    </citation>
    <scope>NUCLEOTIDE SEQUENCE [LARGE SCALE GENOMIC DNA]</scope>
    <source>
        <strain evidence="1 2">N1-3</strain>
    </source>
</reference>
<gene>
    <name evidence="1" type="ORF">ACEZDB_37495</name>
</gene>
<evidence type="ECO:0000313" key="2">
    <source>
        <dbReference type="Proteomes" id="UP001592530"/>
    </source>
</evidence>
<dbReference type="Pfam" id="PF09837">
    <property type="entry name" value="DUF2064"/>
    <property type="match status" value="1"/>
</dbReference>
<dbReference type="PANTHER" id="PTHR36529">
    <property type="entry name" value="SLL1095 PROTEIN"/>
    <property type="match status" value="1"/>
</dbReference>
<protein>
    <submittedName>
        <fullName evidence="1">DUF2064 domain-containing protein</fullName>
    </submittedName>
</protein>
<name>A0ABV6XDS0_9ACTN</name>
<dbReference type="Proteomes" id="UP001592530">
    <property type="component" value="Unassembled WGS sequence"/>
</dbReference>
<proteinExistence type="predicted"/>
<dbReference type="InterPro" id="IPR029044">
    <property type="entry name" value="Nucleotide-diphossugar_trans"/>
</dbReference>
<sequence length="181" mass="18611">MPAGRRLLVLDGAPGRWLPPGWEVLPQRGGGLDLRLAAAFAAAAERGGGPALLVGMDTPQLTARMLAEPLSPAARVGTDAWYGPAADGGFWALGLARPTAELARRLLHGVPMSTAHTGAELLRRLDEAGLAVTVLPTLTDVDTVADAAEVAAQAPDTRFAERWNALRTAVVEPVASAGAAG</sequence>
<dbReference type="PANTHER" id="PTHR36529:SF1">
    <property type="entry name" value="GLYCOSYLTRANSFERASE"/>
    <property type="match status" value="1"/>
</dbReference>
<comment type="caution">
    <text evidence="1">The sequence shown here is derived from an EMBL/GenBank/DDBJ whole genome shotgun (WGS) entry which is preliminary data.</text>
</comment>
<organism evidence="1 2">
    <name type="scientific">Streptacidiphilus alkalitolerans</name>
    <dbReference type="NCBI Taxonomy" id="3342712"/>
    <lineage>
        <taxon>Bacteria</taxon>
        <taxon>Bacillati</taxon>
        <taxon>Actinomycetota</taxon>
        <taxon>Actinomycetes</taxon>
        <taxon>Kitasatosporales</taxon>
        <taxon>Streptomycetaceae</taxon>
        <taxon>Streptacidiphilus</taxon>
    </lineage>
</organism>
<dbReference type="InterPro" id="IPR018641">
    <property type="entry name" value="Trfase_1_rSAM/seldom-assoc"/>
</dbReference>
<evidence type="ECO:0000313" key="1">
    <source>
        <dbReference type="EMBL" id="MFC1436344.1"/>
    </source>
</evidence>
<dbReference type="EMBL" id="JBHEZY010000029">
    <property type="protein sequence ID" value="MFC1436344.1"/>
    <property type="molecule type" value="Genomic_DNA"/>
</dbReference>